<gene>
    <name evidence="1" type="ORF">NQ519_04840</name>
</gene>
<name>A0ABY5V980_9BACT</name>
<protein>
    <submittedName>
        <fullName evidence="1">Uncharacterized protein</fullName>
    </submittedName>
</protein>
<accession>A0ABY5V980</accession>
<dbReference type="RefSeq" id="WP_019152291.1">
    <property type="nucleotide sequence ID" value="NZ_CP102252.1"/>
</dbReference>
<sequence>MENLDITPKEIETYSRKLIPRLARYPPWHWVRIADIAHNVERFIGICQYLADRGAFDDEDGEMQIDIYKDTFVRLNPMYWEKKRLHKQNPYDRKTQHQKQNPF</sequence>
<keyword evidence="2" id="KW-1185">Reference proteome</keyword>
<dbReference type="Proteomes" id="UP001058267">
    <property type="component" value="Chromosome"/>
</dbReference>
<dbReference type="EMBL" id="CP102252">
    <property type="protein sequence ID" value="UWN66165.1"/>
    <property type="molecule type" value="Genomic_DNA"/>
</dbReference>
<reference evidence="1" key="1">
    <citation type="journal article" date="2022" name="Cell">
        <title>Design, construction, and in vivo augmentation of a complex gut microbiome.</title>
        <authorList>
            <person name="Cheng A.G."/>
            <person name="Ho P.Y."/>
            <person name="Aranda-Diaz A."/>
            <person name="Jain S."/>
            <person name="Yu F.B."/>
            <person name="Meng X."/>
            <person name="Wang M."/>
            <person name="Iakiviak M."/>
            <person name="Nagashima K."/>
            <person name="Zhao A."/>
            <person name="Murugkar P."/>
            <person name="Patil A."/>
            <person name="Atabakhsh K."/>
            <person name="Weakley A."/>
            <person name="Yan J."/>
            <person name="Brumbaugh A.R."/>
            <person name="Higginbottom S."/>
            <person name="Dimas A."/>
            <person name="Shiver A.L."/>
            <person name="Deutschbauer A."/>
            <person name="Neff N."/>
            <person name="Sonnenburg J.L."/>
            <person name="Huang K.C."/>
            <person name="Fischbach M.A."/>
        </authorList>
    </citation>
    <scope>NUCLEOTIDE SEQUENCE</scope>
    <source>
        <strain evidence="1">JC50</strain>
    </source>
</reference>
<evidence type="ECO:0000313" key="1">
    <source>
        <dbReference type="EMBL" id="UWN66165.1"/>
    </source>
</evidence>
<organism evidence="1 2">
    <name type="scientific">Alistipes senegalensis JC50</name>
    <dbReference type="NCBI Taxonomy" id="1033732"/>
    <lineage>
        <taxon>Bacteria</taxon>
        <taxon>Pseudomonadati</taxon>
        <taxon>Bacteroidota</taxon>
        <taxon>Bacteroidia</taxon>
        <taxon>Bacteroidales</taxon>
        <taxon>Rikenellaceae</taxon>
        <taxon>Alistipes</taxon>
    </lineage>
</organism>
<proteinExistence type="predicted"/>
<evidence type="ECO:0000313" key="2">
    <source>
        <dbReference type="Proteomes" id="UP001058267"/>
    </source>
</evidence>